<evidence type="ECO:0000313" key="3">
    <source>
        <dbReference type="EMBL" id="MBN7772033.1"/>
    </source>
</evidence>
<dbReference type="PANTHER" id="PTHR43022:SF1">
    <property type="entry name" value="PROTEIN SMF"/>
    <property type="match status" value="1"/>
</dbReference>
<gene>
    <name evidence="3" type="primary">dprA</name>
    <name evidence="3" type="ORF">JYB65_01470</name>
</gene>
<dbReference type="PANTHER" id="PTHR43022">
    <property type="entry name" value="PROTEIN SMF"/>
    <property type="match status" value="1"/>
</dbReference>
<accession>A0A939IHZ0</accession>
<dbReference type="Pfam" id="PF02481">
    <property type="entry name" value="DNA_processg_A"/>
    <property type="match status" value="1"/>
</dbReference>
<proteinExistence type="inferred from homology"/>
<reference evidence="3" key="1">
    <citation type="submission" date="2021-02" db="EMBL/GenBank/DDBJ databases">
        <title>Abyssanaerobacter marinus gen.nov., sp., nov, anaerobic bacterium isolated from the Onnuri vent field of Indian Ocean and suggestion of Mogibacteriaceae fam. nov., and proposal of reclassification of ambiguous this family's genus member.</title>
        <authorList>
            <person name="Kim Y.J."/>
            <person name="Yang J.-A."/>
        </authorList>
    </citation>
    <scope>NUCLEOTIDE SEQUENCE</scope>
    <source>
        <strain evidence="3">DSM 2634</strain>
    </source>
</reference>
<dbReference type="InterPro" id="IPR036388">
    <property type="entry name" value="WH-like_DNA-bd_sf"/>
</dbReference>
<feature type="domain" description="Smf/DprA SLOG" evidence="2">
    <location>
        <begin position="9"/>
        <end position="216"/>
    </location>
</feature>
<dbReference type="GO" id="GO:0009294">
    <property type="term" value="P:DNA-mediated transformation"/>
    <property type="evidence" value="ECO:0007669"/>
    <property type="project" value="InterPro"/>
</dbReference>
<dbReference type="Gene3D" id="3.40.50.450">
    <property type="match status" value="1"/>
</dbReference>
<comment type="similarity">
    <text evidence="1">Belongs to the DprA/Smf family.</text>
</comment>
<evidence type="ECO:0000259" key="2">
    <source>
        <dbReference type="Pfam" id="PF02481"/>
    </source>
</evidence>
<dbReference type="InterPro" id="IPR003488">
    <property type="entry name" value="DprA"/>
</dbReference>
<evidence type="ECO:0000256" key="1">
    <source>
        <dbReference type="ARBA" id="ARBA00006525"/>
    </source>
</evidence>
<dbReference type="SUPFAM" id="SSF102405">
    <property type="entry name" value="MCP/YpsA-like"/>
    <property type="match status" value="1"/>
</dbReference>
<evidence type="ECO:0000313" key="4">
    <source>
        <dbReference type="Proteomes" id="UP000664545"/>
    </source>
</evidence>
<dbReference type="AlphaFoldDB" id="A0A939IHZ0"/>
<dbReference type="NCBIfam" id="TIGR00732">
    <property type="entry name" value="dprA"/>
    <property type="match status" value="1"/>
</dbReference>
<name>A0A939IHZ0_CLOAM</name>
<protein>
    <submittedName>
        <fullName evidence="3">DNA-processing protein DprA</fullName>
    </submittedName>
</protein>
<organism evidence="3 4">
    <name type="scientific">Clostridium aminobutyricum</name>
    <dbReference type="NCBI Taxonomy" id="33953"/>
    <lineage>
        <taxon>Bacteria</taxon>
        <taxon>Bacillati</taxon>
        <taxon>Bacillota</taxon>
        <taxon>Clostridia</taxon>
        <taxon>Eubacteriales</taxon>
        <taxon>Clostridiaceae</taxon>
        <taxon>Clostridium</taxon>
    </lineage>
</organism>
<comment type="caution">
    <text evidence="3">The sequence shown here is derived from an EMBL/GenBank/DDBJ whole genome shotgun (WGS) entry which is preliminary data.</text>
</comment>
<keyword evidence="4" id="KW-1185">Reference proteome</keyword>
<dbReference type="EMBL" id="JAFJZZ010000001">
    <property type="protein sequence ID" value="MBN7772033.1"/>
    <property type="molecule type" value="Genomic_DNA"/>
</dbReference>
<dbReference type="InterPro" id="IPR057666">
    <property type="entry name" value="DrpA_SLOG"/>
</dbReference>
<sequence>MKREDRIQCVALSSPSYPVLLREIEDPPQTLYFIGDIRLASMPAVAVVGSRKATSYGKWAAFEIGKRLAENEMVVVSGMAWGVDSYSHQGALELKGKTVAVLGCGIDLCYPAGNRKLRNQILEQGLIVSEYPPGYTAKKFTFPLRNRIISGLCAATVIVEAGLSSGSLITAERAAEQGRHVFALPGNINSIHSIGTNKLIQDGAYPLVVVDDIFDVLGVKKKEKENSFNHLGEDEKKILSVIMQASEVSIDFICKHVKMEPSQVIPILTILEMKGIIYSSLGKIFVANFK</sequence>
<dbReference type="RefSeq" id="WP_206580811.1">
    <property type="nucleotide sequence ID" value="NZ_JAFJZZ010000001.1"/>
</dbReference>
<dbReference type="Gene3D" id="1.10.10.10">
    <property type="entry name" value="Winged helix-like DNA-binding domain superfamily/Winged helix DNA-binding domain"/>
    <property type="match status" value="1"/>
</dbReference>
<dbReference type="Proteomes" id="UP000664545">
    <property type="component" value="Unassembled WGS sequence"/>
</dbReference>